<feature type="compositionally biased region" description="Basic and acidic residues" evidence="2">
    <location>
        <begin position="32"/>
        <end position="44"/>
    </location>
</feature>
<dbReference type="EMBL" id="LN890968">
    <property type="protein sequence ID" value="CUS13729.1"/>
    <property type="molecule type" value="Genomic_DNA"/>
</dbReference>
<organism evidence="3 4">
    <name type="scientific">Tuber aestivum</name>
    <name type="common">summer truffle</name>
    <dbReference type="NCBI Taxonomy" id="59557"/>
    <lineage>
        <taxon>Eukaryota</taxon>
        <taxon>Fungi</taxon>
        <taxon>Dikarya</taxon>
        <taxon>Ascomycota</taxon>
        <taxon>Pezizomycotina</taxon>
        <taxon>Pezizomycetes</taxon>
        <taxon>Pezizales</taxon>
        <taxon>Tuberaceae</taxon>
        <taxon>Tuber</taxon>
    </lineage>
</organism>
<keyword evidence="1" id="KW-0175">Coiled coil</keyword>
<protein>
    <submittedName>
        <fullName evidence="3">Uncharacterized protein</fullName>
    </submittedName>
</protein>
<feature type="region of interest" description="Disordered" evidence="2">
    <location>
        <begin position="229"/>
        <end position="273"/>
    </location>
</feature>
<dbReference type="Proteomes" id="UP001412239">
    <property type="component" value="Unassembled WGS sequence"/>
</dbReference>
<gene>
    <name evidence="3" type="ORF">GSTUAT00002254001</name>
</gene>
<reference evidence="3" key="1">
    <citation type="submission" date="2015-10" db="EMBL/GenBank/DDBJ databases">
        <authorList>
            <person name="Regsiter A."/>
            <person name="william w."/>
        </authorList>
    </citation>
    <scope>NUCLEOTIDE SEQUENCE</scope>
    <source>
        <strain evidence="3">Montdore</strain>
    </source>
</reference>
<keyword evidence="4" id="KW-1185">Reference proteome</keyword>
<feature type="compositionally biased region" description="Polar residues" evidence="2">
    <location>
        <begin position="71"/>
        <end position="96"/>
    </location>
</feature>
<name>A0A292Q1R3_9PEZI</name>
<accession>A0A292Q1R3</accession>
<feature type="compositionally biased region" description="Pro residues" evidence="2">
    <location>
        <begin position="139"/>
        <end position="157"/>
    </location>
</feature>
<evidence type="ECO:0000313" key="3">
    <source>
        <dbReference type="EMBL" id="CUS13729.1"/>
    </source>
</evidence>
<evidence type="ECO:0000313" key="4">
    <source>
        <dbReference type="Proteomes" id="UP001412239"/>
    </source>
</evidence>
<feature type="coiled-coil region" evidence="1">
    <location>
        <begin position="286"/>
        <end position="320"/>
    </location>
</feature>
<sequence length="336" mass="37320">MTSVQQPVGPTLPEKMSQPEKRPRGRPPTFTDEERLQRKRELARIRQARKRERDRVRRWSTGQGSEEMGSQGVNSPPENSVDGTDTNGLSQKTDQNAWGLEKAVGFQVQVRGTRDNSPSDQEYPAPSDESIISREHNPPSRPVGPPSPQPPALPVPSIPNDSMVCDEPESYDRAHESLASWHKIHSISKALEASRGSRVMRNQLASLLYTNELVSLIQSWEEAGFMPQGKASLPPPSVAEQQNGIPAPPPGASSRESVFPGGVSNGRPEESEDELMERILDNLSGRMQALKRRKGLKSEVDELRKALADKEAKLKECNAILEAERAVWQNFQNMQV</sequence>
<evidence type="ECO:0000256" key="1">
    <source>
        <dbReference type="SAM" id="Coils"/>
    </source>
</evidence>
<evidence type="ECO:0000256" key="2">
    <source>
        <dbReference type="SAM" id="MobiDB-lite"/>
    </source>
</evidence>
<feature type="region of interest" description="Disordered" evidence="2">
    <location>
        <begin position="1"/>
        <end position="171"/>
    </location>
</feature>
<dbReference type="AlphaFoldDB" id="A0A292Q1R3"/>
<proteinExistence type="predicted"/>